<dbReference type="EMBL" id="PZOJ01000012">
    <property type="protein sequence ID" value="TMX77185.1"/>
    <property type="molecule type" value="Genomic_DNA"/>
</dbReference>
<organism evidence="1 2">
    <name type="scientific">Photobacterium damselae</name>
    <dbReference type="NCBI Taxonomy" id="38293"/>
    <lineage>
        <taxon>Bacteria</taxon>
        <taxon>Pseudomonadati</taxon>
        <taxon>Pseudomonadota</taxon>
        <taxon>Gammaproteobacteria</taxon>
        <taxon>Vibrionales</taxon>
        <taxon>Vibrionaceae</taxon>
        <taxon>Photobacterium</taxon>
    </lineage>
</organism>
<keyword evidence="2" id="KW-1185">Reference proteome</keyword>
<proteinExistence type="predicted"/>
<sequence length="128" mass="14616">MWTTTDIATLLEKNGLWKTKIEKQSLIITNEDNVTAYLAVSGDQILIEALLFQAQRVINEDILNKEILRTHKLFPLTSIGINTIQNQDYYVAFGALSSQSKAESIVIEISTLFQNIEIFIDLYQEHLK</sequence>
<dbReference type="Proteomes" id="UP000718715">
    <property type="component" value="Unassembled WGS sequence"/>
</dbReference>
<evidence type="ECO:0000313" key="1">
    <source>
        <dbReference type="EMBL" id="TMX77185.1"/>
    </source>
</evidence>
<accession>A0ACD3T3H9</accession>
<gene>
    <name evidence="1" type="ORF">DA092_05355</name>
</gene>
<comment type="caution">
    <text evidence="1">The sequence shown here is derived from an EMBL/GenBank/DDBJ whole genome shotgun (WGS) entry which is preliminary data.</text>
</comment>
<name>A0ACD3T3H9_PHODM</name>
<reference evidence="1" key="1">
    <citation type="submission" date="2018-03" db="EMBL/GenBank/DDBJ databases">
        <title>Genomic characterization of a polymicrobial infection associated with a disease outbreak in Pacific white shrimp (Litopenaeus vannamei).</title>
        <authorList>
            <person name="Turner J.W."/>
            <person name="Bachand P.T."/>
            <person name="Tallman J."/>
            <person name="Elledge N.C."/>
            <person name="Pinnell L.J."/>
            <person name="Laughlin R.C."/>
            <person name="Zimba P.V."/>
        </authorList>
    </citation>
    <scope>NUCLEOTIDE SEQUENCE</scope>
    <source>
        <strain evidence="1">Hep-2b-22</strain>
    </source>
</reference>
<evidence type="ECO:0000313" key="2">
    <source>
        <dbReference type="Proteomes" id="UP000718715"/>
    </source>
</evidence>
<protein>
    <submittedName>
        <fullName evidence="1">DUF2170 domain-containing protein</fullName>
    </submittedName>
</protein>